<protein>
    <recommendedName>
        <fullName evidence="5">Tetratricopeptide repeat protein</fullName>
    </recommendedName>
</protein>
<feature type="region of interest" description="Disordered" evidence="1">
    <location>
        <begin position="111"/>
        <end position="191"/>
    </location>
</feature>
<organism evidence="3 4">
    <name type="scientific">Tahibacter aquaticus</name>
    <dbReference type="NCBI Taxonomy" id="520092"/>
    <lineage>
        <taxon>Bacteria</taxon>
        <taxon>Pseudomonadati</taxon>
        <taxon>Pseudomonadota</taxon>
        <taxon>Gammaproteobacteria</taxon>
        <taxon>Lysobacterales</taxon>
        <taxon>Rhodanobacteraceae</taxon>
        <taxon>Tahibacter</taxon>
    </lineage>
</organism>
<evidence type="ECO:0000313" key="3">
    <source>
        <dbReference type="EMBL" id="TDR46675.1"/>
    </source>
</evidence>
<accession>A0A4R6Z4R7</accession>
<evidence type="ECO:0000256" key="2">
    <source>
        <dbReference type="SAM" id="SignalP"/>
    </source>
</evidence>
<feature type="compositionally biased region" description="Basic and acidic residues" evidence="1">
    <location>
        <begin position="159"/>
        <end position="175"/>
    </location>
</feature>
<feature type="chain" id="PRO_5020791936" description="Tetratricopeptide repeat protein" evidence="2">
    <location>
        <begin position="23"/>
        <end position="286"/>
    </location>
</feature>
<dbReference type="RefSeq" id="WP_133817807.1">
    <property type="nucleotide sequence ID" value="NZ_SNZH01000003.1"/>
</dbReference>
<feature type="compositionally biased region" description="Basic and acidic residues" evidence="1">
    <location>
        <begin position="111"/>
        <end position="122"/>
    </location>
</feature>
<dbReference type="Proteomes" id="UP000295293">
    <property type="component" value="Unassembled WGS sequence"/>
</dbReference>
<evidence type="ECO:0008006" key="5">
    <source>
        <dbReference type="Google" id="ProtNLM"/>
    </source>
</evidence>
<name>A0A4R6Z4R7_9GAMM</name>
<feature type="compositionally biased region" description="Pro residues" evidence="1">
    <location>
        <begin position="176"/>
        <end position="185"/>
    </location>
</feature>
<comment type="caution">
    <text evidence="3">The sequence shown here is derived from an EMBL/GenBank/DDBJ whole genome shotgun (WGS) entry which is preliminary data.</text>
</comment>
<keyword evidence="2" id="KW-0732">Signal</keyword>
<keyword evidence="4" id="KW-1185">Reference proteome</keyword>
<evidence type="ECO:0000256" key="1">
    <source>
        <dbReference type="SAM" id="MobiDB-lite"/>
    </source>
</evidence>
<feature type="signal peptide" evidence="2">
    <location>
        <begin position="1"/>
        <end position="22"/>
    </location>
</feature>
<dbReference type="OrthoDB" id="9870846at2"/>
<proteinExistence type="predicted"/>
<sequence length="286" mass="30568">MRAGKGIAALGAALLIASSAAADYKDSYSRGLEAAKDGDWATVRQRMQDAIADNPAAAPRVRLYGQRWEPYVPQFYLGLAAFNQGDCATALAQWRSAANSGVIGSVPNLKAEQDRASAKCDTRVAQTDKPNTDKPATSGGNQAPDGGKTEVPKPPPKTDPAKPEPPKPEPPKPEPKPPVTPPKPVETPLAQRVPAPLLEAFRNYLAGRYADAARIDPNAYSDGRAKSQAYLIRAAARQRQAEIDNSDAGLEAARSDIRALRALNPALVPDAALFSPRFRSFYSSTR</sequence>
<dbReference type="AlphaFoldDB" id="A0A4R6Z4R7"/>
<dbReference type="EMBL" id="SNZH01000003">
    <property type="protein sequence ID" value="TDR46675.1"/>
    <property type="molecule type" value="Genomic_DNA"/>
</dbReference>
<gene>
    <name evidence="3" type="ORF">DFR29_103211</name>
</gene>
<feature type="compositionally biased region" description="Polar residues" evidence="1">
    <location>
        <begin position="124"/>
        <end position="141"/>
    </location>
</feature>
<evidence type="ECO:0000313" key="4">
    <source>
        <dbReference type="Proteomes" id="UP000295293"/>
    </source>
</evidence>
<reference evidence="3 4" key="1">
    <citation type="submission" date="2019-03" db="EMBL/GenBank/DDBJ databases">
        <title>Genomic Encyclopedia of Type Strains, Phase IV (KMG-IV): sequencing the most valuable type-strain genomes for metagenomic binning, comparative biology and taxonomic classification.</title>
        <authorList>
            <person name="Goeker M."/>
        </authorList>
    </citation>
    <scope>NUCLEOTIDE SEQUENCE [LARGE SCALE GENOMIC DNA]</scope>
    <source>
        <strain evidence="3 4">DSM 21667</strain>
    </source>
</reference>